<dbReference type="InterPro" id="IPR051393">
    <property type="entry name" value="ABC_transporter_permease"/>
</dbReference>
<keyword evidence="6 7" id="KW-0472">Membrane</keyword>
<dbReference type="Proteomes" id="UP000502248">
    <property type="component" value="Chromosome"/>
</dbReference>
<comment type="subcellular location">
    <subcellularLocation>
        <location evidence="1 7">Cell membrane</location>
        <topology evidence="1 7">Multi-pass membrane protein</topology>
    </subcellularLocation>
</comment>
<keyword evidence="2 7" id="KW-0813">Transport</keyword>
<dbReference type="GO" id="GO:0055085">
    <property type="term" value="P:transmembrane transport"/>
    <property type="evidence" value="ECO:0007669"/>
    <property type="project" value="InterPro"/>
</dbReference>
<evidence type="ECO:0000256" key="7">
    <source>
        <dbReference type="RuleBase" id="RU363032"/>
    </source>
</evidence>
<dbReference type="Pfam" id="PF00528">
    <property type="entry name" value="BPD_transp_1"/>
    <property type="match status" value="1"/>
</dbReference>
<protein>
    <submittedName>
        <fullName evidence="9">Sugar ABC transporter permease</fullName>
    </submittedName>
</protein>
<keyword evidence="3" id="KW-1003">Cell membrane</keyword>
<dbReference type="PANTHER" id="PTHR30193">
    <property type="entry name" value="ABC TRANSPORTER PERMEASE PROTEIN"/>
    <property type="match status" value="1"/>
</dbReference>
<evidence type="ECO:0000259" key="8">
    <source>
        <dbReference type="PROSITE" id="PS50928"/>
    </source>
</evidence>
<keyword evidence="4 7" id="KW-0812">Transmembrane</keyword>
<dbReference type="InterPro" id="IPR035906">
    <property type="entry name" value="MetI-like_sf"/>
</dbReference>
<dbReference type="GO" id="GO:0005886">
    <property type="term" value="C:plasma membrane"/>
    <property type="evidence" value="ECO:0007669"/>
    <property type="project" value="UniProtKB-SubCell"/>
</dbReference>
<dbReference type="Gene3D" id="1.10.3720.10">
    <property type="entry name" value="MetI-like"/>
    <property type="match status" value="1"/>
</dbReference>
<feature type="transmembrane region" description="Helical" evidence="7">
    <location>
        <begin position="217"/>
        <end position="237"/>
    </location>
</feature>
<keyword evidence="5 7" id="KW-1133">Transmembrane helix</keyword>
<evidence type="ECO:0000256" key="5">
    <source>
        <dbReference type="ARBA" id="ARBA00022989"/>
    </source>
</evidence>
<comment type="similarity">
    <text evidence="7">Belongs to the binding-protein-dependent transport system permease family.</text>
</comment>
<feature type="transmembrane region" description="Helical" evidence="7">
    <location>
        <begin position="14"/>
        <end position="35"/>
    </location>
</feature>
<dbReference type="PROSITE" id="PS50928">
    <property type="entry name" value="ABC_TM1"/>
    <property type="match status" value="1"/>
</dbReference>
<dbReference type="KEGG" id="cheb:HH215_29650"/>
<dbReference type="AlphaFoldDB" id="A0A7Z2VPU2"/>
<feature type="transmembrane region" description="Helical" evidence="7">
    <location>
        <begin position="111"/>
        <end position="131"/>
    </location>
</feature>
<evidence type="ECO:0000313" key="10">
    <source>
        <dbReference type="Proteomes" id="UP000502248"/>
    </source>
</evidence>
<dbReference type="EMBL" id="CP051680">
    <property type="protein sequence ID" value="QJD86927.1"/>
    <property type="molecule type" value="Genomic_DNA"/>
</dbReference>
<keyword evidence="10" id="KW-1185">Reference proteome</keyword>
<evidence type="ECO:0000256" key="3">
    <source>
        <dbReference type="ARBA" id="ARBA00022475"/>
    </source>
</evidence>
<feature type="domain" description="ABC transmembrane type-1" evidence="8">
    <location>
        <begin position="73"/>
        <end position="285"/>
    </location>
</feature>
<accession>A0A7Z2VPU2</accession>
<gene>
    <name evidence="9" type="ORF">HH215_29650</name>
</gene>
<dbReference type="CDD" id="cd06261">
    <property type="entry name" value="TM_PBP2"/>
    <property type="match status" value="1"/>
</dbReference>
<evidence type="ECO:0000256" key="4">
    <source>
        <dbReference type="ARBA" id="ARBA00022692"/>
    </source>
</evidence>
<proteinExistence type="inferred from homology"/>
<evidence type="ECO:0000256" key="6">
    <source>
        <dbReference type="ARBA" id="ARBA00023136"/>
    </source>
</evidence>
<evidence type="ECO:0000313" key="9">
    <source>
        <dbReference type="EMBL" id="QJD86927.1"/>
    </source>
</evidence>
<organism evidence="9 10">
    <name type="scientific">Cohnella herbarum</name>
    <dbReference type="NCBI Taxonomy" id="2728023"/>
    <lineage>
        <taxon>Bacteria</taxon>
        <taxon>Bacillati</taxon>
        <taxon>Bacillota</taxon>
        <taxon>Bacilli</taxon>
        <taxon>Bacillales</taxon>
        <taxon>Paenibacillaceae</taxon>
        <taxon>Cohnella</taxon>
    </lineage>
</organism>
<dbReference type="PANTHER" id="PTHR30193:SF37">
    <property type="entry name" value="INNER MEMBRANE ABC TRANSPORTER PERMEASE PROTEIN YCJO"/>
    <property type="match status" value="1"/>
</dbReference>
<feature type="transmembrane region" description="Helical" evidence="7">
    <location>
        <begin position="266"/>
        <end position="289"/>
    </location>
</feature>
<dbReference type="SUPFAM" id="SSF161098">
    <property type="entry name" value="MetI-like"/>
    <property type="match status" value="1"/>
</dbReference>
<reference evidence="9 10" key="1">
    <citation type="submission" date="2020-04" db="EMBL/GenBank/DDBJ databases">
        <title>Genome sequencing of novel species.</title>
        <authorList>
            <person name="Heo J."/>
            <person name="Kim S.-J."/>
            <person name="Kim J.-S."/>
            <person name="Hong S.-B."/>
            <person name="Kwon S.-W."/>
        </authorList>
    </citation>
    <scope>NUCLEOTIDE SEQUENCE [LARGE SCALE GENOMIC DNA]</scope>
    <source>
        <strain evidence="9 10">MFER-1</strain>
    </source>
</reference>
<name>A0A7Z2VPU2_9BACL</name>
<feature type="transmembrane region" description="Helical" evidence="7">
    <location>
        <begin position="158"/>
        <end position="181"/>
    </location>
</feature>
<evidence type="ECO:0000256" key="2">
    <source>
        <dbReference type="ARBA" id="ARBA00022448"/>
    </source>
</evidence>
<evidence type="ECO:0000256" key="1">
    <source>
        <dbReference type="ARBA" id="ARBA00004651"/>
    </source>
</evidence>
<dbReference type="RefSeq" id="WP_169283173.1">
    <property type="nucleotide sequence ID" value="NZ_CP051680.1"/>
</dbReference>
<dbReference type="InterPro" id="IPR000515">
    <property type="entry name" value="MetI-like"/>
</dbReference>
<sequence length="295" mass="32992">MRLSSSFSKQEERAALLFILPAVVSLALFTFYPMINAFIISFKEYSLINPDATFIGLTNYRNLLSDPKFVNSLFRSFHLAIVVIPVQTIIALVLALLIYRNSWVASLFRTVYFMPVVISIGVASTLFKLIYNQDYGLLNSLLHVFEVPPISFLSDPSIALYGIMLMGMWKSAGFFMIIFVAGLNNIPSDLYEAAEVDGATALQKFYKITLPLLRRTLTFVIIITTMDALKIFVPVALVTGGGPSDSTTTSVFYIYKMAFQQMEMGYGSAAAFILFLIVMCISIVQLRLLKSDVEY</sequence>
<feature type="transmembrane region" description="Helical" evidence="7">
    <location>
        <begin position="77"/>
        <end position="99"/>
    </location>
</feature>